<dbReference type="PANTHER" id="PTHR24243">
    <property type="entry name" value="G-PROTEIN COUPLED RECEPTOR"/>
    <property type="match status" value="1"/>
</dbReference>
<keyword evidence="3 8" id="KW-1133">Transmembrane helix</keyword>
<keyword evidence="11" id="KW-1185">Reference proteome</keyword>
<dbReference type="GO" id="GO:0004930">
    <property type="term" value="F:G protein-coupled receptor activity"/>
    <property type="evidence" value="ECO:0007669"/>
    <property type="project" value="UniProtKB-KW"/>
</dbReference>
<dbReference type="InterPro" id="IPR017452">
    <property type="entry name" value="GPCR_Rhodpsn_7TM"/>
</dbReference>
<evidence type="ECO:0000256" key="8">
    <source>
        <dbReference type="SAM" id="Phobius"/>
    </source>
</evidence>
<keyword evidence="4" id="KW-0297">G-protein coupled receptor</keyword>
<feature type="transmembrane region" description="Helical" evidence="8">
    <location>
        <begin position="121"/>
        <end position="140"/>
    </location>
</feature>
<dbReference type="Gene3D" id="1.20.1070.10">
    <property type="entry name" value="Rhodopsin 7-helix transmembrane proteins"/>
    <property type="match status" value="1"/>
</dbReference>
<dbReference type="PROSITE" id="PS50262">
    <property type="entry name" value="G_PROTEIN_RECEP_F1_2"/>
    <property type="match status" value="1"/>
</dbReference>
<dbReference type="CDD" id="cd00637">
    <property type="entry name" value="7tm_classA_rhodopsin-like"/>
    <property type="match status" value="1"/>
</dbReference>
<evidence type="ECO:0000259" key="9">
    <source>
        <dbReference type="PROSITE" id="PS50262"/>
    </source>
</evidence>
<keyword evidence="6" id="KW-0675">Receptor</keyword>
<dbReference type="Pfam" id="PF00001">
    <property type="entry name" value="7tm_1"/>
    <property type="match status" value="1"/>
</dbReference>
<dbReference type="AlphaFoldDB" id="A0ABD3VDG6"/>
<sequence>MNDTPLYGPFENSTLSFSLSTEHVTQNSTTNPIDELLNSVGPWLWKTVSIVFIVFGLAGNLLTVLVFRQIGVSKRPTLFFLFILAITDSVVLLTGLLRYWILHAFQFDIRALSDAGCKINVFLLYFSMQYSSWILVFVCIERIIKTYFPLHFIRIVTFRRVSLSLIILFVILFCINVQFLWTFGINTYTEGKCNSISPEIYAFHDYVFANIDFAVLSAAPLLIMSVCNVFLFIALTRIKRERARMMHDIVFRRTQHVGVKLTKMLLVCTVYFLIATVPVSVYFVVYPYYRYIFDTENDTHSVVVMEVARAPTYLMQYSNYSVNFYLYSLTNSKFWRNLRIVVCGFHKGIKHQRNSVFTLKPQTPTSIAAVSATSVEADFSSGFETRASSSQINSVVE</sequence>
<dbReference type="Proteomes" id="UP001634394">
    <property type="component" value="Unassembled WGS sequence"/>
</dbReference>
<evidence type="ECO:0000256" key="4">
    <source>
        <dbReference type="ARBA" id="ARBA00023040"/>
    </source>
</evidence>
<dbReference type="SUPFAM" id="SSF81321">
    <property type="entry name" value="Family A G protein-coupled receptor-like"/>
    <property type="match status" value="1"/>
</dbReference>
<comment type="caution">
    <text evidence="10">The sequence shown here is derived from an EMBL/GenBank/DDBJ whole genome shotgun (WGS) entry which is preliminary data.</text>
</comment>
<feature type="transmembrane region" description="Helical" evidence="8">
    <location>
        <begin position="213"/>
        <end position="236"/>
    </location>
</feature>
<organism evidence="10 11">
    <name type="scientific">Sinanodonta woodiana</name>
    <name type="common">Chinese pond mussel</name>
    <name type="synonym">Anodonta woodiana</name>
    <dbReference type="NCBI Taxonomy" id="1069815"/>
    <lineage>
        <taxon>Eukaryota</taxon>
        <taxon>Metazoa</taxon>
        <taxon>Spiralia</taxon>
        <taxon>Lophotrochozoa</taxon>
        <taxon>Mollusca</taxon>
        <taxon>Bivalvia</taxon>
        <taxon>Autobranchia</taxon>
        <taxon>Heteroconchia</taxon>
        <taxon>Palaeoheterodonta</taxon>
        <taxon>Unionida</taxon>
        <taxon>Unionoidea</taxon>
        <taxon>Unionidae</taxon>
        <taxon>Unioninae</taxon>
        <taxon>Sinanodonta</taxon>
    </lineage>
</organism>
<name>A0ABD3VDG6_SINWO</name>
<feature type="transmembrane region" description="Helical" evidence="8">
    <location>
        <begin position="264"/>
        <end position="289"/>
    </location>
</feature>
<evidence type="ECO:0000256" key="5">
    <source>
        <dbReference type="ARBA" id="ARBA00023136"/>
    </source>
</evidence>
<evidence type="ECO:0000313" key="10">
    <source>
        <dbReference type="EMBL" id="KAL3859211.1"/>
    </source>
</evidence>
<proteinExistence type="predicted"/>
<dbReference type="InterPro" id="IPR000276">
    <property type="entry name" value="GPCR_Rhodpsn"/>
</dbReference>
<keyword evidence="5 8" id="KW-0472">Membrane</keyword>
<comment type="subcellular location">
    <subcellularLocation>
        <location evidence="1">Membrane</location>
        <topology evidence="1">Multi-pass membrane protein</topology>
    </subcellularLocation>
</comment>
<dbReference type="GO" id="GO:0016020">
    <property type="term" value="C:membrane"/>
    <property type="evidence" value="ECO:0007669"/>
    <property type="project" value="UniProtKB-SubCell"/>
</dbReference>
<evidence type="ECO:0000256" key="2">
    <source>
        <dbReference type="ARBA" id="ARBA00022692"/>
    </source>
</evidence>
<evidence type="ECO:0000313" key="11">
    <source>
        <dbReference type="Proteomes" id="UP001634394"/>
    </source>
</evidence>
<feature type="transmembrane region" description="Helical" evidence="8">
    <location>
        <begin position="161"/>
        <end position="181"/>
    </location>
</feature>
<feature type="domain" description="G-protein coupled receptors family 1 profile" evidence="9">
    <location>
        <begin position="59"/>
        <end position="327"/>
    </location>
</feature>
<feature type="transmembrane region" description="Helical" evidence="8">
    <location>
        <begin position="79"/>
        <end position="101"/>
    </location>
</feature>
<evidence type="ECO:0000256" key="3">
    <source>
        <dbReference type="ARBA" id="ARBA00022989"/>
    </source>
</evidence>
<dbReference type="PANTHER" id="PTHR24243:SF230">
    <property type="entry name" value="G-PROTEIN COUPLED RECEPTORS FAMILY 1 PROFILE DOMAIN-CONTAINING PROTEIN"/>
    <property type="match status" value="1"/>
</dbReference>
<evidence type="ECO:0000256" key="6">
    <source>
        <dbReference type="ARBA" id="ARBA00023170"/>
    </source>
</evidence>
<protein>
    <recommendedName>
        <fullName evidence="9">G-protein coupled receptors family 1 profile domain-containing protein</fullName>
    </recommendedName>
</protein>
<accession>A0ABD3VDG6</accession>
<keyword evidence="7" id="KW-0807">Transducer</keyword>
<gene>
    <name evidence="10" type="ORF">ACJMK2_009440</name>
</gene>
<dbReference type="EMBL" id="JBJQND010000012">
    <property type="protein sequence ID" value="KAL3859211.1"/>
    <property type="molecule type" value="Genomic_DNA"/>
</dbReference>
<evidence type="ECO:0000256" key="7">
    <source>
        <dbReference type="ARBA" id="ARBA00023224"/>
    </source>
</evidence>
<dbReference type="PRINTS" id="PR00237">
    <property type="entry name" value="GPCRRHODOPSN"/>
</dbReference>
<evidence type="ECO:0000256" key="1">
    <source>
        <dbReference type="ARBA" id="ARBA00004141"/>
    </source>
</evidence>
<reference evidence="10 11" key="1">
    <citation type="submission" date="2024-11" db="EMBL/GenBank/DDBJ databases">
        <title>Chromosome-level genome assembly of the freshwater bivalve Anodonta woodiana.</title>
        <authorList>
            <person name="Chen X."/>
        </authorList>
    </citation>
    <scope>NUCLEOTIDE SEQUENCE [LARGE SCALE GENOMIC DNA]</scope>
    <source>
        <strain evidence="10">MN2024</strain>
        <tissue evidence="10">Gills</tissue>
    </source>
</reference>
<keyword evidence="2 8" id="KW-0812">Transmembrane</keyword>
<feature type="transmembrane region" description="Helical" evidence="8">
    <location>
        <begin position="43"/>
        <end position="67"/>
    </location>
</feature>